<reference evidence="3 4" key="1">
    <citation type="submission" date="2016-10" db="EMBL/GenBank/DDBJ databases">
        <authorList>
            <person name="de Groot N.N."/>
        </authorList>
    </citation>
    <scope>NUCLEOTIDE SEQUENCE [LARGE SCALE GENOMIC DNA]</scope>
    <source>
        <strain evidence="3 4">CGMCC 4.2022</strain>
    </source>
</reference>
<name>A0A1H0RYH3_9ACTN</name>
<proteinExistence type="predicted"/>
<dbReference type="AlphaFoldDB" id="A0A1H0RYH3"/>
<protein>
    <submittedName>
        <fullName evidence="3">Uncharacterized protein</fullName>
    </submittedName>
</protein>
<dbReference type="STRING" id="310781.SAMN05216259_12467"/>
<dbReference type="EMBL" id="FNIE01000024">
    <property type="protein sequence ID" value="SDP34524.1"/>
    <property type="molecule type" value="Genomic_DNA"/>
</dbReference>
<feature type="region of interest" description="Disordered" evidence="1">
    <location>
        <begin position="24"/>
        <end position="82"/>
    </location>
</feature>
<evidence type="ECO:0000313" key="4">
    <source>
        <dbReference type="Proteomes" id="UP000199341"/>
    </source>
</evidence>
<gene>
    <name evidence="3" type="ORF">SAMN05216259_12467</name>
</gene>
<dbReference type="RefSeq" id="WP_093788377.1">
    <property type="nucleotide sequence ID" value="NZ_FNIE01000024.1"/>
</dbReference>
<evidence type="ECO:0000256" key="2">
    <source>
        <dbReference type="SAM" id="SignalP"/>
    </source>
</evidence>
<keyword evidence="4" id="KW-1185">Reference proteome</keyword>
<evidence type="ECO:0000313" key="3">
    <source>
        <dbReference type="EMBL" id="SDP34524.1"/>
    </source>
</evidence>
<feature type="chain" id="PRO_5039361677" evidence="2">
    <location>
        <begin position="23"/>
        <end position="82"/>
    </location>
</feature>
<sequence length="82" mass="7973">MTRPLLAFLEALSLAAALVGHALPAVPPGTAGRPQDRGGGPHEGPGPQGPGPGSGPFEPIPPPPGLLAPDPGPRSAPVLVPC</sequence>
<dbReference type="Proteomes" id="UP000199341">
    <property type="component" value="Unassembled WGS sequence"/>
</dbReference>
<feature type="signal peptide" evidence="2">
    <location>
        <begin position="1"/>
        <end position="22"/>
    </location>
</feature>
<organism evidence="3 4">
    <name type="scientific">Actinacidiphila guanduensis</name>
    <dbReference type="NCBI Taxonomy" id="310781"/>
    <lineage>
        <taxon>Bacteria</taxon>
        <taxon>Bacillati</taxon>
        <taxon>Actinomycetota</taxon>
        <taxon>Actinomycetes</taxon>
        <taxon>Kitasatosporales</taxon>
        <taxon>Streptomycetaceae</taxon>
        <taxon>Actinacidiphila</taxon>
    </lineage>
</organism>
<accession>A0A1H0RYH3</accession>
<feature type="compositionally biased region" description="Pro residues" evidence="1">
    <location>
        <begin position="58"/>
        <end position="74"/>
    </location>
</feature>
<keyword evidence="2" id="KW-0732">Signal</keyword>
<evidence type="ECO:0000256" key="1">
    <source>
        <dbReference type="SAM" id="MobiDB-lite"/>
    </source>
</evidence>